<dbReference type="CDD" id="cd03241">
    <property type="entry name" value="ABC_RecN"/>
    <property type="match status" value="2"/>
</dbReference>
<dbReference type="SUPFAM" id="SSF52540">
    <property type="entry name" value="P-loop containing nucleoside triphosphate hydrolases"/>
    <property type="match status" value="1"/>
</dbReference>
<dbReference type="Pfam" id="PF02463">
    <property type="entry name" value="SMC_N"/>
    <property type="match status" value="1"/>
</dbReference>
<keyword evidence="5 9" id="KW-0227">DNA damage</keyword>
<comment type="caution">
    <text evidence="12">The sequence shown here is derived from an EMBL/GenBank/DDBJ whole genome shotgun (WGS) entry which is preliminary data.</text>
</comment>
<evidence type="ECO:0000313" key="13">
    <source>
        <dbReference type="Proteomes" id="UP001524435"/>
    </source>
</evidence>
<sequence length="550" mass="62188">MLKQIYVKDFILFEEIEMEFDRAFSVFCGETGAGKSLLIDAISALLGGRVNGTLVKNGKPKAVIEGVFEIESKAVQALLEEAGIAFEEDLIITREINSDGKSTARINHRVVTASLLKQLGTLLVDIHSQHDNQYLLNQRYHLQLLDQYAALQEQRNAVRKAYQDYQREQQKLEDALHTTYNEDDLEFLRFQIDEIEKVALDEEAYDALLAEEKHWLSFEKRATHLKHALAYFDDGAMSALYEGCKALDGMDDEIVEKIQTALYDGYYALEEAISDLHRYDEGMEYDEARFNEVQEQLFELHKVMRKSGGTLLSMMQKKQMMEERVEQITHRQAFLDEQQAKVDACKKTYFALAEKLSKQRKAKAKELEQAILVQLRDLYLEHARFTIAFEETMQADGIDQVSFLISMNPGAKPAPLAKVASGGELSRFMLGMKVIFTALAGIDTVIFDEIDTGVSGRVALAIGSKMSAVAKRSQVFAVTHLAQVAAYGDTQYLVEKQIEAHSTLTKIKKLERHERIETLGYMATGTTSESSVHAASELFEQVRKEKTNAD</sequence>
<comment type="function">
    <text evidence="1 9">May be involved in recombinational repair of damaged DNA.</text>
</comment>
<keyword evidence="7 9" id="KW-0234">DNA repair</keyword>
<dbReference type="PANTHER" id="PTHR11059">
    <property type="entry name" value="DNA REPAIR PROTEIN RECN"/>
    <property type="match status" value="1"/>
</dbReference>
<dbReference type="InterPro" id="IPR003395">
    <property type="entry name" value="RecF/RecN/SMC_N"/>
</dbReference>
<evidence type="ECO:0000313" key="12">
    <source>
        <dbReference type="EMBL" id="MCQ5122494.1"/>
    </source>
</evidence>
<reference evidence="12 13" key="1">
    <citation type="submission" date="2022-06" db="EMBL/GenBank/DDBJ databases">
        <title>Isolation of gut microbiota from human fecal samples.</title>
        <authorList>
            <person name="Pamer E.G."/>
            <person name="Barat B."/>
            <person name="Waligurski E."/>
            <person name="Medina S."/>
            <person name="Paddock L."/>
            <person name="Mostad J."/>
        </authorList>
    </citation>
    <scope>NUCLEOTIDE SEQUENCE [LARGE SCALE GENOMIC DNA]</scope>
    <source>
        <strain evidence="12 13">DFI.6.1</strain>
    </source>
</reference>
<protein>
    <recommendedName>
        <fullName evidence="3 9">DNA repair protein RecN</fullName>
    </recommendedName>
    <alternativeName>
        <fullName evidence="8 9">Recombination protein N</fullName>
    </alternativeName>
</protein>
<feature type="domain" description="RecF/RecN/SMC N-terminal" evidence="11">
    <location>
        <begin position="1"/>
        <end position="497"/>
    </location>
</feature>
<dbReference type="PANTHER" id="PTHR11059:SF0">
    <property type="entry name" value="DNA REPAIR PROTEIN RECN"/>
    <property type="match status" value="1"/>
</dbReference>
<comment type="similarity">
    <text evidence="2 9">Belongs to the RecN family.</text>
</comment>
<dbReference type="Proteomes" id="UP001524435">
    <property type="component" value="Unassembled WGS sequence"/>
</dbReference>
<dbReference type="PIRSF" id="PIRSF003128">
    <property type="entry name" value="RecN"/>
    <property type="match status" value="1"/>
</dbReference>
<dbReference type="InterPro" id="IPR027417">
    <property type="entry name" value="P-loop_NTPase"/>
</dbReference>
<evidence type="ECO:0000256" key="3">
    <source>
        <dbReference type="ARBA" id="ARBA00021315"/>
    </source>
</evidence>
<keyword evidence="4" id="KW-0547">Nucleotide-binding</keyword>
<keyword evidence="10" id="KW-0175">Coiled coil</keyword>
<evidence type="ECO:0000256" key="7">
    <source>
        <dbReference type="ARBA" id="ARBA00023204"/>
    </source>
</evidence>
<gene>
    <name evidence="12" type="primary">recN</name>
    <name evidence="12" type="ORF">NE663_09520</name>
</gene>
<dbReference type="Gene3D" id="3.40.50.300">
    <property type="entry name" value="P-loop containing nucleotide triphosphate hydrolases"/>
    <property type="match status" value="2"/>
</dbReference>
<dbReference type="NCBIfam" id="TIGR00634">
    <property type="entry name" value="recN"/>
    <property type="match status" value="1"/>
</dbReference>
<evidence type="ECO:0000256" key="5">
    <source>
        <dbReference type="ARBA" id="ARBA00022763"/>
    </source>
</evidence>
<keyword evidence="13" id="KW-1185">Reference proteome</keyword>
<evidence type="ECO:0000256" key="10">
    <source>
        <dbReference type="SAM" id="Coils"/>
    </source>
</evidence>
<dbReference type="EMBL" id="JANGCH010000016">
    <property type="protein sequence ID" value="MCQ5122494.1"/>
    <property type="molecule type" value="Genomic_DNA"/>
</dbReference>
<feature type="coiled-coil region" evidence="10">
    <location>
        <begin position="148"/>
        <end position="182"/>
    </location>
</feature>
<evidence type="ECO:0000256" key="1">
    <source>
        <dbReference type="ARBA" id="ARBA00003618"/>
    </source>
</evidence>
<evidence type="ECO:0000256" key="9">
    <source>
        <dbReference type="PIRNR" id="PIRNR003128"/>
    </source>
</evidence>
<evidence type="ECO:0000256" key="8">
    <source>
        <dbReference type="ARBA" id="ARBA00033408"/>
    </source>
</evidence>
<accession>A0ABT1SMQ4</accession>
<evidence type="ECO:0000256" key="2">
    <source>
        <dbReference type="ARBA" id="ARBA00009441"/>
    </source>
</evidence>
<dbReference type="InterPro" id="IPR004604">
    <property type="entry name" value="DNA_recomb/repair_RecN"/>
</dbReference>
<proteinExistence type="inferred from homology"/>
<evidence type="ECO:0000256" key="4">
    <source>
        <dbReference type="ARBA" id="ARBA00022741"/>
    </source>
</evidence>
<organism evidence="12 13">
    <name type="scientific">Massilicoli timonensis</name>
    <dbReference type="NCBI Taxonomy" id="2015901"/>
    <lineage>
        <taxon>Bacteria</taxon>
        <taxon>Bacillati</taxon>
        <taxon>Bacillota</taxon>
        <taxon>Erysipelotrichia</taxon>
        <taxon>Erysipelotrichales</taxon>
        <taxon>Erysipelotrichaceae</taxon>
        <taxon>Massilicoli</taxon>
    </lineage>
</organism>
<evidence type="ECO:0000259" key="11">
    <source>
        <dbReference type="Pfam" id="PF02463"/>
    </source>
</evidence>
<keyword evidence="6" id="KW-0067">ATP-binding</keyword>
<name>A0ABT1SMQ4_9FIRM</name>
<dbReference type="RefSeq" id="WP_178200910.1">
    <property type="nucleotide sequence ID" value="NZ_CANTYB010000026.1"/>
</dbReference>
<evidence type="ECO:0000256" key="6">
    <source>
        <dbReference type="ARBA" id="ARBA00022840"/>
    </source>
</evidence>